<comment type="caution">
    <text evidence="2">The sequence shown here is derived from an EMBL/GenBank/DDBJ whole genome shotgun (WGS) entry which is preliminary data.</text>
</comment>
<evidence type="ECO:0000313" key="3">
    <source>
        <dbReference type="Proteomes" id="UP000216984"/>
    </source>
</evidence>
<dbReference type="InterPro" id="IPR010093">
    <property type="entry name" value="SinI_DNA-bd"/>
</dbReference>
<keyword evidence="3" id="KW-1185">Reference proteome</keyword>
<reference evidence="2 3" key="1">
    <citation type="submission" date="2017-06" db="EMBL/GenBank/DDBJ databases">
        <title>Draft genome sequence of the halophilic bacterium Marinobacter vinifirmus FB1.</title>
        <authorList>
            <person name="Stepanov V.G."/>
            <person name="Roberts D.J."/>
            <person name="Fox G.E."/>
        </authorList>
    </citation>
    <scope>NUCLEOTIDE SEQUENCE [LARGE SCALE GENOMIC DNA]</scope>
    <source>
        <strain evidence="2 3">FB1</strain>
    </source>
</reference>
<organism evidence="2 3">
    <name type="scientific">Marinobacter vinifirmus</name>
    <dbReference type="NCBI Taxonomy" id="355591"/>
    <lineage>
        <taxon>Bacteria</taxon>
        <taxon>Pseudomonadati</taxon>
        <taxon>Pseudomonadota</taxon>
        <taxon>Gammaproteobacteria</taxon>
        <taxon>Pseudomonadales</taxon>
        <taxon>Marinobacteraceae</taxon>
        <taxon>Marinobacter</taxon>
    </lineage>
</organism>
<name>A0A7Z1DVG0_9GAMM</name>
<dbReference type="InterPro" id="IPR041657">
    <property type="entry name" value="HTH_17"/>
</dbReference>
<dbReference type="AlphaFoldDB" id="A0A7Z1DVG0"/>
<protein>
    <submittedName>
        <fullName evidence="2">Transcriptional regulator</fullName>
    </submittedName>
</protein>
<dbReference type="SUPFAM" id="SSF46955">
    <property type="entry name" value="Putative DNA-binding domain"/>
    <property type="match status" value="1"/>
</dbReference>
<dbReference type="GO" id="GO:0003677">
    <property type="term" value="F:DNA binding"/>
    <property type="evidence" value="ECO:0007669"/>
    <property type="project" value="InterPro"/>
</dbReference>
<evidence type="ECO:0000259" key="1">
    <source>
        <dbReference type="Pfam" id="PF12728"/>
    </source>
</evidence>
<dbReference type="Proteomes" id="UP000216984">
    <property type="component" value="Unassembled WGS sequence"/>
</dbReference>
<feature type="domain" description="Helix-turn-helix" evidence="1">
    <location>
        <begin position="43"/>
        <end position="94"/>
    </location>
</feature>
<dbReference type="RefSeq" id="WP_094624295.1">
    <property type="nucleotide sequence ID" value="NZ_NEFY01000003.1"/>
</dbReference>
<proteinExistence type="predicted"/>
<dbReference type="NCBIfam" id="TIGR01764">
    <property type="entry name" value="excise"/>
    <property type="match status" value="1"/>
</dbReference>
<accession>A0A7Z1DVG0</accession>
<gene>
    <name evidence="2" type="ORF">B9Q17_08180</name>
</gene>
<evidence type="ECO:0000313" key="2">
    <source>
        <dbReference type="EMBL" id="OZC36750.1"/>
    </source>
</evidence>
<dbReference type="EMBL" id="NEFY01000003">
    <property type="protein sequence ID" value="OZC36750.1"/>
    <property type="molecule type" value="Genomic_DNA"/>
</dbReference>
<dbReference type="Pfam" id="PF12728">
    <property type="entry name" value="HTH_17"/>
    <property type="match status" value="1"/>
</dbReference>
<sequence length="124" mass="13830">MASEVQELSHVLKELAEIKTLLSVVIEQKTGEKAPLPPADKEFLTVDEAAAFIGAKKSYIYHLTHQKLIPFSKPGGNRVLIKKSDLLDWVEANRIKSQGEIQKEVAELVAGSRRRAGRGRRRLS</sequence>
<dbReference type="InterPro" id="IPR009061">
    <property type="entry name" value="DNA-bd_dom_put_sf"/>
</dbReference>